<dbReference type="Pfam" id="PF18895">
    <property type="entry name" value="T4SS_pilin"/>
    <property type="match status" value="1"/>
</dbReference>
<evidence type="ECO:0000256" key="1">
    <source>
        <dbReference type="SAM" id="Phobius"/>
    </source>
</evidence>
<keyword evidence="1" id="KW-1133">Transmembrane helix</keyword>
<evidence type="ECO:0000313" key="3">
    <source>
        <dbReference type="Proteomes" id="UP000179252"/>
    </source>
</evidence>
<reference evidence="2 3" key="1">
    <citation type="journal article" date="2016" name="Nat. Commun.">
        <title>Thousands of microbial genomes shed light on interconnected biogeochemical processes in an aquifer system.</title>
        <authorList>
            <person name="Anantharaman K."/>
            <person name="Brown C.T."/>
            <person name="Hug L.A."/>
            <person name="Sharon I."/>
            <person name="Castelle C.J."/>
            <person name="Probst A.J."/>
            <person name="Thomas B.C."/>
            <person name="Singh A."/>
            <person name="Wilkins M.J."/>
            <person name="Karaoz U."/>
            <person name="Brodie E.L."/>
            <person name="Williams K.H."/>
            <person name="Hubbard S.S."/>
            <person name="Banfield J.F."/>
        </authorList>
    </citation>
    <scope>NUCLEOTIDE SEQUENCE [LARGE SCALE GENOMIC DNA]</scope>
</reference>
<organism evidence="2 3">
    <name type="scientific">Candidatus Curtissbacteria bacterium RBG_13_40_7</name>
    <dbReference type="NCBI Taxonomy" id="1797706"/>
    <lineage>
        <taxon>Bacteria</taxon>
        <taxon>Candidatus Curtissiibacteriota</taxon>
    </lineage>
</organism>
<dbReference type="EMBL" id="MFAU01000039">
    <property type="protein sequence ID" value="OGD83780.1"/>
    <property type="molecule type" value="Genomic_DNA"/>
</dbReference>
<keyword evidence="1" id="KW-0472">Membrane</keyword>
<protein>
    <submittedName>
        <fullName evidence="2">Uncharacterized protein</fullName>
    </submittedName>
</protein>
<name>A0A1F5FVY4_9BACT</name>
<gene>
    <name evidence="2" type="ORF">A2165_01190</name>
</gene>
<sequence length="163" mass="17022">MTNHLAQTINNPALGSLGSLSATQFLGRLIPALISLGLVIGGVIFIFMLIIGGIEWISSGGDKMRYESARKRITNALVGLVVLFSFLAIINLVECFFGIGLRQVQIGEFSIGFSSTLICGGIGGSTPDPCSGLPPINCGVSACPVCDSSGWHCDPSMHPPCPI</sequence>
<feature type="transmembrane region" description="Helical" evidence="1">
    <location>
        <begin position="29"/>
        <end position="52"/>
    </location>
</feature>
<keyword evidence="1" id="KW-0812">Transmembrane</keyword>
<accession>A0A1F5FVY4</accession>
<feature type="transmembrane region" description="Helical" evidence="1">
    <location>
        <begin position="73"/>
        <end position="93"/>
    </location>
</feature>
<comment type="caution">
    <text evidence="2">The sequence shown here is derived from an EMBL/GenBank/DDBJ whole genome shotgun (WGS) entry which is preliminary data.</text>
</comment>
<proteinExistence type="predicted"/>
<dbReference type="AlphaFoldDB" id="A0A1F5FVY4"/>
<evidence type="ECO:0000313" key="2">
    <source>
        <dbReference type="EMBL" id="OGD83780.1"/>
    </source>
</evidence>
<dbReference type="InterPro" id="IPR043993">
    <property type="entry name" value="T4SS_pilin"/>
</dbReference>
<dbReference type="Proteomes" id="UP000179252">
    <property type="component" value="Unassembled WGS sequence"/>
</dbReference>